<dbReference type="EC" id="2.4.1.182" evidence="3 11"/>
<evidence type="ECO:0000256" key="3">
    <source>
        <dbReference type="ARBA" id="ARBA00012687"/>
    </source>
</evidence>
<comment type="function">
    <text evidence="1 11">Condensation of UDP-2,3-diacylglucosamine and 2,3-diacylglucosamine-1-phosphate to form lipid A disaccharide, a precursor of lipid A, a phosphorylated glycolipid that anchors the lipopolysaccharide to the outer membrane of the cell.</text>
</comment>
<accession>A0AAJ5BGZ7</accession>
<keyword evidence="8 11" id="KW-0808">Transferase</keyword>
<evidence type="ECO:0000256" key="11">
    <source>
        <dbReference type="HAMAP-Rule" id="MF_00392"/>
    </source>
</evidence>
<evidence type="ECO:0000313" key="12">
    <source>
        <dbReference type="EMBL" id="SFC69752.1"/>
    </source>
</evidence>
<dbReference type="RefSeq" id="WP_074821996.1">
    <property type="nucleotide sequence ID" value="NZ_FOLW01000003.1"/>
</dbReference>
<dbReference type="SUPFAM" id="SSF53756">
    <property type="entry name" value="UDP-Glycosyltransferase/glycogen phosphorylase"/>
    <property type="match status" value="1"/>
</dbReference>
<evidence type="ECO:0000256" key="9">
    <source>
        <dbReference type="ARBA" id="ARBA00023098"/>
    </source>
</evidence>
<dbReference type="AlphaFoldDB" id="A0AAJ5BGZ7"/>
<gene>
    <name evidence="11" type="primary">lpxB</name>
    <name evidence="12" type="ORF">SAMN02745723_103350</name>
</gene>
<evidence type="ECO:0000256" key="4">
    <source>
        <dbReference type="ARBA" id="ARBA00020902"/>
    </source>
</evidence>
<keyword evidence="9 11" id="KW-0443">Lipid metabolism</keyword>
<dbReference type="GO" id="GO:0008915">
    <property type="term" value="F:lipid-A-disaccharide synthase activity"/>
    <property type="evidence" value="ECO:0007669"/>
    <property type="project" value="UniProtKB-UniRule"/>
</dbReference>
<dbReference type="GO" id="GO:0009245">
    <property type="term" value="P:lipid A biosynthetic process"/>
    <property type="evidence" value="ECO:0007669"/>
    <property type="project" value="UniProtKB-UniRule"/>
</dbReference>
<dbReference type="CDD" id="cd01635">
    <property type="entry name" value="Glycosyltransferase_GTB-type"/>
    <property type="match status" value="1"/>
</dbReference>
<evidence type="ECO:0000313" key="13">
    <source>
        <dbReference type="Proteomes" id="UP000226420"/>
    </source>
</evidence>
<evidence type="ECO:0000256" key="10">
    <source>
        <dbReference type="ARBA" id="ARBA00048975"/>
    </source>
</evidence>
<dbReference type="PANTHER" id="PTHR30372">
    <property type="entry name" value="LIPID-A-DISACCHARIDE SYNTHASE"/>
    <property type="match status" value="1"/>
</dbReference>
<evidence type="ECO:0000256" key="8">
    <source>
        <dbReference type="ARBA" id="ARBA00022679"/>
    </source>
</evidence>
<dbReference type="Proteomes" id="UP000226420">
    <property type="component" value="Unassembled WGS sequence"/>
</dbReference>
<dbReference type="HAMAP" id="MF_00392">
    <property type="entry name" value="LpxB"/>
    <property type="match status" value="1"/>
</dbReference>
<dbReference type="PANTHER" id="PTHR30372:SF4">
    <property type="entry name" value="LIPID-A-DISACCHARIDE SYNTHASE, MITOCHONDRIAL-RELATED"/>
    <property type="match status" value="1"/>
</dbReference>
<reference evidence="12 13" key="1">
    <citation type="submission" date="2016-10" db="EMBL/GenBank/DDBJ databases">
        <authorList>
            <person name="Varghese N."/>
            <person name="Submissions S."/>
        </authorList>
    </citation>
    <scope>NUCLEOTIDE SEQUENCE [LARGE SCALE GENOMIC DNA]</scope>
    <source>
        <strain evidence="12 13">DSM 5563</strain>
    </source>
</reference>
<evidence type="ECO:0000256" key="2">
    <source>
        <dbReference type="ARBA" id="ARBA00007868"/>
    </source>
</evidence>
<evidence type="ECO:0000256" key="1">
    <source>
        <dbReference type="ARBA" id="ARBA00002056"/>
    </source>
</evidence>
<keyword evidence="7 11" id="KW-0328">Glycosyltransferase</keyword>
<protein>
    <recommendedName>
        <fullName evidence="4 11">Lipid-A-disaccharide synthase</fullName>
        <ecNumber evidence="3 11">2.4.1.182</ecNumber>
    </recommendedName>
</protein>
<keyword evidence="5 11" id="KW-0444">Lipid biosynthesis</keyword>
<comment type="catalytic activity">
    <reaction evidence="10 11">
        <text>a lipid X + a UDP-2-N,3-O-bis[(3R)-3-hydroxyacyl]-alpha-D-glucosamine = a lipid A disaccharide + UDP + H(+)</text>
        <dbReference type="Rhea" id="RHEA:67828"/>
        <dbReference type="ChEBI" id="CHEBI:15378"/>
        <dbReference type="ChEBI" id="CHEBI:58223"/>
        <dbReference type="ChEBI" id="CHEBI:137748"/>
        <dbReference type="ChEBI" id="CHEBI:176338"/>
        <dbReference type="ChEBI" id="CHEBI:176343"/>
        <dbReference type="EC" id="2.4.1.182"/>
    </reaction>
</comment>
<comment type="similarity">
    <text evidence="2 11">Belongs to the LpxB family.</text>
</comment>
<name>A0AAJ5BGZ7_9GAMM</name>
<dbReference type="InterPro" id="IPR003835">
    <property type="entry name" value="Glyco_trans_19"/>
</dbReference>
<comment type="catalytic activity">
    <reaction evidence="11">
        <text>2-N,3-O-bis[(3R)-3-hydroxytetradecanoyl]-alpha-D-glucosaminyl 1-phosphate + UDP-2-N,3-O-bis[(3R)-3-hydroxytetradecanoyl]-alpha-D-glucosamine = lipid A disaccharide (E. coli) + UDP + H(+)</text>
        <dbReference type="Rhea" id="RHEA:22668"/>
        <dbReference type="ChEBI" id="CHEBI:15378"/>
        <dbReference type="ChEBI" id="CHEBI:57957"/>
        <dbReference type="ChEBI" id="CHEBI:58223"/>
        <dbReference type="ChEBI" id="CHEBI:58466"/>
        <dbReference type="ChEBI" id="CHEBI:78847"/>
    </reaction>
</comment>
<comment type="pathway">
    <text evidence="11">Glycolipid biosynthesis; lipid IV(A) biosynthesis; lipid IV(A) from (3R)-3-hydroxytetradecanoyl-[acyl-carrier-protein] and UDP-N-acetyl-alpha-D-glucosamine: step 5/6.</text>
</comment>
<dbReference type="Pfam" id="PF02684">
    <property type="entry name" value="LpxB"/>
    <property type="match status" value="1"/>
</dbReference>
<dbReference type="GO" id="GO:0005543">
    <property type="term" value="F:phospholipid binding"/>
    <property type="evidence" value="ECO:0007669"/>
    <property type="project" value="TreeGrafter"/>
</dbReference>
<evidence type="ECO:0000256" key="7">
    <source>
        <dbReference type="ARBA" id="ARBA00022676"/>
    </source>
</evidence>
<evidence type="ECO:0000256" key="5">
    <source>
        <dbReference type="ARBA" id="ARBA00022516"/>
    </source>
</evidence>
<sequence>MQARELTIGLVAGETSGDILGAGLIRSLKAIVPNARFVGVAGPLMQAEGCEAWFEMEELAVMGVVEVLERLPRLLKIRKQLTQRFSELKPDVFVGIDAPDFNITLEGRLKQRGIKTIHYVSPSVWAWRQNRIFKIGRSTNLVLAFLPFEKAFYDRFQVPCRFVGHTMADAIPLVPDRQAARNRLGIAENVHCLAMLPGSRNAEVEMLSADFLKTAIKLRETYPELEVLVPLVNAKRREQFERIKAEVAPDLPVHLLDGQGREAMIASDAALLASGTAALECMLAKCPMVVGYRMKPFTFWLAKRLIKTPYVSLPNLLAGRELVPELLQDDCTPDKLATALKPLLNNENNHTRVLKQTFSELHQSIRCDADRQAAQAVLELAGYYQPVDTLNKDG</sequence>
<keyword evidence="6 11" id="KW-0441">Lipid A biosynthesis</keyword>
<proteinExistence type="inferred from homology"/>
<dbReference type="NCBIfam" id="TIGR00215">
    <property type="entry name" value="lpxB"/>
    <property type="match status" value="1"/>
</dbReference>
<dbReference type="GO" id="GO:0016020">
    <property type="term" value="C:membrane"/>
    <property type="evidence" value="ECO:0007669"/>
    <property type="project" value="GOC"/>
</dbReference>
<evidence type="ECO:0000256" key="6">
    <source>
        <dbReference type="ARBA" id="ARBA00022556"/>
    </source>
</evidence>
<comment type="caution">
    <text evidence="12">The sequence shown here is derived from an EMBL/GenBank/DDBJ whole genome shotgun (WGS) entry which is preliminary data.</text>
</comment>
<dbReference type="EMBL" id="FOLW01000003">
    <property type="protein sequence ID" value="SFC69752.1"/>
    <property type="molecule type" value="Genomic_DNA"/>
</dbReference>
<organism evidence="12 13">
    <name type="scientific">Pragia fontium DSM 5563 = ATCC 49100</name>
    <dbReference type="NCBI Taxonomy" id="1122977"/>
    <lineage>
        <taxon>Bacteria</taxon>
        <taxon>Pseudomonadati</taxon>
        <taxon>Pseudomonadota</taxon>
        <taxon>Gammaproteobacteria</taxon>
        <taxon>Enterobacterales</taxon>
        <taxon>Budviciaceae</taxon>
        <taxon>Pragia</taxon>
    </lineage>
</organism>